<organism evidence="1 2">
    <name type="scientific">Steinernema carpocapsae</name>
    <name type="common">Entomopathogenic nematode</name>
    <dbReference type="NCBI Taxonomy" id="34508"/>
    <lineage>
        <taxon>Eukaryota</taxon>
        <taxon>Metazoa</taxon>
        <taxon>Ecdysozoa</taxon>
        <taxon>Nematoda</taxon>
        <taxon>Chromadorea</taxon>
        <taxon>Rhabditida</taxon>
        <taxon>Tylenchina</taxon>
        <taxon>Panagrolaimomorpha</taxon>
        <taxon>Strongyloidoidea</taxon>
        <taxon>Steinernematidae</taxon>
        <taxon>Steinernema</taxon>
    </lineage>
</organism>
<name>A0A4U8USV2_STECR</name>
<accession>A0A4U8USV2</accession>
<dbReference type="OrthoDB" id="242257at2759"/>
<dbReference type="EMBL" id="AZBU02000001">
    <property type="protein sequence ID" value="TMS35675.1"/>
    <property type="molecule type" value="Genomic_DNA"/>
</dbReference>
<reference evidence="1 2" key="2">
    <citation type="journal article" date="2019" name="G3 (Bethesda)">
        <title>Hybrid Assembly of the Genome of the Entomopathogenic Nematode Steinernema carpocapsae Identifies the X-Chromosome.</title>
        <authorList>
            <person name="Serra L."/>
            <person name="Macchietto M."/>
            <person name="Macias-Munoz A."/>
            <person name="McGill C.J."/>
            <person name="Rodriguez I.M."/>
            <person name="Rodriguez B."/>
            <person name="Murad R."/>
            <person name="Mortazavi A."/>
        </authorList>
    </citation>
    <scope>NUCLEOTIDE SEQUENCE [LARGE SCALE GENOMIC DNA]</scope>
    <source>
        <strain evidence="1 2">ALL</strain>
    </source>
</reference>
<evidence type="ECO:0000313" key="1">
    <source>
        <dbReference type="EMBL" id="TMS35675.1"/>
    </source>
</evidence>
<dbReference type="Proteomes" id="UP000298663">
    <property type="component" value="Chromosome X"/>
</dbReference>
<dbReference type="AlphaFoldDB" id="A0A4U8USV2"/>
<dbReference type="EMBL" id="CM016762">
    <property type="protein sequence ID" value="TMS35675.1"/>
    <property type="molecule type" value="Genomic_DNA"/>
</dbReference>
<comment type="caution">
    <text evidence="1">The sequence shown here is derived from an EMBL/GenBank/DDBJ whole genome shotgun (WGS) entry which is preliminary data.</text>
</comment>
<reference evidence="1 2" key="1">
    <citation type="journal article" date="2015" name="Genome Biol.">
        <title>Comparative genomics of Steinernema reveals deeply conserved gene regulatory networks.</title>
        <authorList>
            <person name="Dillman A.R."/>
            <person name="Macchietto M."/>
            <person name="Porter C.F."/>
            <person name="Rogers A."/>
            <person name="Williams B."/>
            <person name="Antoshechkin I."/>
            <person name="Lee M.M."/>
            <person name="Goodwin Z."/>
            <person name="Lu X."/>
            <person name="Lewis E.E."/>
            <person name="Goodrich-Blair H."/>
            <person name="Stock S.P."/>
            <person name="Adams B.J."/>
            <person name="Sternberg P.W."/>
            <person name="Mortazavi A."/>
        </authorList>
    </citation>
    <scope>NUCLEOTIDE SEQUENCE [LARGE SCALE GENOMIC DNA]</scope>
    <source>
        <strain evidence="1 2">ALL</strain>
    </source>
</reference>
<gene>
    <name evidence="1" type="ORF">L596_003027</name>
</gene>
<proteinExistence type="predicted"/>
<protein>
    <submittedName>
        <fullName evidence="1">Uncharacterized protein</fullName>
    </submittedName>
</protein>
<keyword evidence="2" id="KW-1185">Reference proteome</keyword>
<evidence type="ECO:0000313" key="2">
    <source>
        <dbReference type="Proteomes" id="UP000298663"/>
    </source>
</evidence>
<sequence length="103" mass="12318">MFLRALALRAKELLRVWRDCEQHQNFLQYFENVWIGRARRNPRFPPIQSWHHAFAAALRCQHPNILKLISALQTEQVGVNTIYAKLMVGIHVPLYERRVRDRE</sequence>